<protein>
    <recommendedName>
        <fullName evidence="5">Luciferase-like domain-containing protein</fullName>
    </recommendedName>
</protein>
<dbReference type="GO" id="GO:0008726">
    <property type="term" value="F:alkanesulfonate monooxygenase activity"/>
    <property type="evidence" value="ECO:0007669"/>
    <property type="project" value="TreeGrafter"/>
</dbReference>
<evidence type="ECO:0000259" key="5">
    <source>
        <dbReference type="Pfam" id="PF00296"/>
    </source>
</evidence>
<feature type="domain" description="Luciferase-like" evidence="5">
    <location>
        <begin position="23"/>
        <end position="246"/>
    </location>
</feature>
<keyword evidence="7" id="KW-1185">Reference proteome</keyword>
<evidence type="ECO:0000256" key="4">
    <source>
        <dbReference type="ARBA" id="ARBA00023033"/>
    </source>
</evidence>
<gene>
    <name evidence="6" type="ORF">BN12_20047</name>
</gene>
<dbReference type="RefSeq" id="WP_048549615.1">
    <property type="nucleotide sequence ID" value="NZ_HF570958.1"/>
</dbReference>
<evidence type="ECO:0000313" key="6">
    <source>
        <dbReference type="EMBL" id="CCH77504.1"/>
    </source>
</evidence>
<proteinExistence type="predicted"/>
<evidence type="ECO:0000256" key="2">
    <source>
        <dbReference type="ARBA" id="ARBA00022643"/>
    </source>
</evidence>
<dbReference type="AlphaFoldDB" id="A0A077LZY3"/>
<dbReference type="STRING" id="1194083.BN12_20047"/>
<dbReference type="OrthoDB" id="143323at2"/>
<dbReference type="SUPFAM" id="SSF51679">
    <property type="entry name" value="Bacterial luciferase-like"/>
    <property type="match status" value="1"/>
</dbReference>
<evidence type="ECO:0000256" key="1">
    <source>
        <dbReference type="ARBA" id="ARBA00022630"/>
    </source>
</evidence>
<dbReference type="InterPro" id="IPR036661">
    <property type="entry name" value="Luciferase-like_sf"/>
</dbReference>
<comment type="caution">
    <text evidence="6">The sequence shown here is derived from an EMBL/GenBank/DDBJ whole genome shotgun (WGS) entry which is preliminary data.</text>
</comment>
<dbReference type="Gene3D" id="3.20.20.30">
    <property type="entry name" value="Luciferase-like domain"/>
    <property type="match status" value="1"/>
</dbReference>
<sequence length="306" mass="33185">MKLGTQVSYFTWPDAPASIGPTFSAIARNAEQAGMSSLWVMDHFWQIPAIGPAELDMLEGYTALAYAAALTERIELGTMVSGVSYRYPGILAKTVTTLDVLSGGRAWLGIGAAWYEEEHAGLGVPYPPTKERFERLEETLQICGQMWAEGDAAYEGVHYRLARTLNVPQAIRRPHPPILIGGGGERRTLRLVAQYADACNIFDFGEPGAIAHKYDVLRGHCEDVGRDYADIEKTVLARFALSRTPGTASSGEPFSSVDEVVERIGRLASIGTDTVIAGMANNTDPAAYELVAEVVRQIEPIVPAGR</sequence>
<reference evidence="6 7" key="1">
    <citation type="journal article" date="2013" name="ISME J.">
        <title>A metabolic model for members of the genus Tetrasphaera involved in enhanced biological phosphorus removal.</title>
        <authorList>
            <person name="Kristiansen R."/>
            <person name="Nguyen H.T.T."/>
            <person name="Saunders A.M."/>
            <person name="Nielsen J.L."/>
            <person name="Wimmer R."/>
            <person name="Le V.Q."/>
            <person name="McIlroy S.J."/>
            <person name="Petrovski S."/>
            <person name="Seviour R.J."/>
            <person name="Calteau A."/>
            <person name="Nielsen K.L."/>
            <person name="Nielsen P.H."/>
        </authorList>
    </citation>
    <scope>NUCLEOTIDE SEQUENCE [LARGE SCALE GENOMIC DNA]</scope>
    <source>
        <strain evidence="6 7">T1-X7</strain>
    </source>
</reference>
<evidence type="ECO:0000256" key="3">
    <source>
        <dbReference type="ARBA" id="ARBA00023002"/>
    </source>
</evidence>
<dbReference type="NCBIfam" id="TIGR03560">
    <property type="entry name" value="F420_Rv1855c"/>
    <property type="match status" value="1"/>
</dbReference>
<keyword evidence="4" id="KW-0503">Monooxygenase</keyword>
<keyword evidence="2" id="KW-0288">FMN</keyword>
<dbReference type="InterPro" id="IPR019952">
    <property type="entry name" value="F420_OxRdatse_Rv1855c_pred"/>
</dbReference>
<dbReference type="GO" id="GO:0046306">
    <property type="term" value="P:alkanesulfonate catabolic process"/>
    <property type="evidence" value="ECO:0007669"/>
    <property type="project" value="TreeGrafter"/>
</dbReference>
<keyword evidence="1" id="KW-0285">Flavoprotein</keyword>
<dbReference type="PANTHER" id="PTHR42847">
    <property type="entry name" value="ALKANESULFONATE MONOOXYGENASE"/>
    <property type="match status" value="1"/>
</dbReference>
<evidence type="ECO:0000313" key="7">
    <source>
        <dbReference type="Proteomes" id="UP000035721"/>
    </source>
</evidence>
<dbReference type="EMBL" id="CAJB01000112">
    <property type="protein sequence ID" value="CCH77504.1"/>
    <property type="molecule type" value="Genomic_DNA"/>
</dbReference>
<dbReference type="Proteomes" id="UP000035721">
    <property type="component" value="Unassembled WGS sequence"/>
</dbReference>
<accession>A0A077LZY3</accession>
<dbReference type="InterPro" id="IPR050172">
    <property type="entry name" value="SsuD_RutA_monooxygenase"/>
</dbReference>
<name>A0A077LZY3_9MICO</name>
<keyword evidence="3" id="KW-0560">Oxidoreductase</keyword>
<dbReference type="Pfam" id="PF00296">
    <property type="entry name" value="Bac_luciferase"/>
    <property type="match status" value="1"/>
</dbReference>
<organism evidence="6 7">
    <name type="scientific">Nostocoides japonicum T1-X7</name>
    <dbReference type="NCBI Taxonomy" id="1194083"/>
    <lineage>
        <taxon>Bacteria</taxon>
        <taxon>Bacillati</taxon>
        <taxon>Actinomycetota</taxon>
        <taxon>Actinomycetes</taxon>
        <taxon>Micrococcales</taxon>
        <taxon>Intrasporangiaceae</taxon>
        <taxon>Nostocoides</taxon>
    </lineage>
</organism>
<dbReference type="InterPro" id="IPR011251">
    <property type="entry name" value="Luciferase-like_dom"/>
</dbReference>
<dbReference type="PANTHER" id="PTHR42847:SF8">
    <property type="entry name" value="CONSERVED PROTEIN"/>
    <property type="match status" value="1"/>
</dbReference>